<dbReference type="GO" id="GO:0042542">
    <property type="term" value="P:response to hydrogen peroxide"/>
    <property type="evidence" value="ECO:0007669"/>
    <property type="project" value="TreeGrafter"/>
</dbReference>
<feature type="domain" description="Catalase core" evidence="7">
    <location>
        <begin position="2"/>
        <end position="82"/>
    </location>
</feature>
<reference evidence="8 9" key="1">
    <citation type="journal article" date="2018" name="Gigascience">
        <title>Genomes of trombidid mites reveal novel predicted allergens and laterally-transferred genes associated with secondary metabolism.</title>
        <authorList>
            <person name="Dong X."/>
            <person name="Chaisiri K."/>
            <person name="Xia D."/>
            <person name="Armstrong S.D."/>
            <person name="Fang Y."/>
            <person name="Donnelly M.J."/>
            <person name="Kadowaki T."/>
            <person name="McGarry J.W."/>
            <person name="Darby A.C."/>
            <person name="Makepeace B.L."/>
        </authorList>
    </citation>
    <scope>NUCLEOTIDE SEQUENCE [LARGE SCALE GENOMIC DNA]</scope>
    <source>
        <strain evidence="8">UoL-WK</strain>
    </source>
</reference>
<dbReference type="Pfam" id="PF00199">
    <property type="entry name" value="Catalase"/>
    <property type="match status" value="1"/>
</dbReference>
<keyword evidence="4" id="KW-0479">Metal-binding</keyword>
<keyword evidence="9" id="KW-1185">Reference proteome</keyword>
<feature type="non-terminal residue" evidence="8">
    <location>
        <position position="88"/>
    </location>
</feature>
<keyword evidence="3" id="KW-0349">Heme</keyword>
<feature type="non-terminal residue" evidence="8">
    <location>
        <position position="1"/>
    </location>
</feature>
<organism evidence="8 9">
    <name type="scientific">Dinothrombium tinctorium</name>
    <dbReference type="NCBI Taxonomy" id="1965070"/>
    <lineage>
        <taxon>Eukaryota</taxon>
        <taxon>Metazoa</taxon>
        <taxon>Ecdysozoa</taxon>
        <taxon>Arthropoda</taxon>
        <taxon>Chelicerata</taxon>
        <taxon>Arachnida</taxon>
        <taxon>Acari</taxon>
        <taxon>Acariformes</taxon>
        <taxon>Trombidiformes</taxon>
        <taxon>Prostigmata</taxon>
        <taxon>Anystina</taxon>
        <taxon>Parasitengona</taxon>
        <taxon>Trombidioidea</taxon>
        <taxon>Trombidiidae</taxon>
        <taxon>Dinothrombium</taxon>
    </lineage>
</organism>
<dbReference type="PROSITE" id="PS51402">
    <property type="entry name" value="CATALASE_3"/>
    <property type="match status" value="1"/>
</dbReference>
<dbReference type="InterPro" id="IPR002226">
    <property type="entry name" value="Catalase_haem_BS"/>
</dbReference>
<dbReference type="GO" id="GO:0020037">
    <property type="term" value="F:heme binding"/>
    <property type="evidence" value="ECO:0007669"/>
    <property type="project" value="InterPro"/>
</dbReference>
<accession>A0A3S3NEB0</accession>
<dbReference type="EMBL" id="NCKU01010206">
    <property type="protein sequence ID" value="RWS00926.1"/>
    <property type="molecule type" value="Genomic_DNA"/>
</dbReference>
<dbReference type="InterPro" id="IPR020835">
    <property type="entry name" value="Catalase_sf"/>
</dbReference>
<evidence type="ECO:0000259" key="7">
    <source>
        <dbReference type="Pfam" id="PF00199"/>
    </source>
</evidence>
<evidence type="ECO:0000313" key="8">
    <source>
        <dbReference type="EMBL" id="RWS00926.1"/>
    </source>
</evidence>
<dbReference type="OrthoDB" id="6880011at2759"/>
<dbReference type="GO" id="GO:0005737">
    <property type="term" value="C:cytoplasm"/>
    <property type="evidence" value="ECO:0007669"/>
    <property type="project" value="TreeGrafter"/>
</dbReference>
<evidence type="ECO:0000256" key="6">
    <source>
        <dbReference type="ARBA" id="ARBA00023004"/>
    </source>
</evidence>
<dbReference type="InterPro" id="IPR011614">
    <property type="entry name" value="Catalase_core"/>
</dbReference>
<dbReference type="PANTHER" id="PTHR11465">
    <property type="entry name" value="CATALASE"/>
    <property type="match status" value="1"/>
</dbReference>
<evidence type="ECO:0000256" key="2">
    <source>
        <dbReference type="ARBA" id="ARBA00022559"/>
    </source>
</evidence>
<dbReference type="SUPFAM" id="SSF56634">
    <property type="entry name" value="Heme-dependent catalase-like"/>
    <property type="match status" value="1"/>
</dbReference>
<evidence type="ECO:0000256" key="5">
    <source>
        <dbReference type="ARBA" id="ARBA00023002"/>
    </source>
</evidence>
<dbReference type="InterPro" id="IPR018028">
    <property type="entry name" value="Catalase"/>
</dbReference>
<gene>
    <name evidence="8" type="ORF">B4U79_12690</name>
</gene>
<proteinExistence type="inferred from homology"/>
<name>A0A3S3NEB0_9ACAR</name>
<dbReference type="PANTHER" id="PTHR11465:SF9">
    <property type="entry name" value="CATALASE"/>
    <property type="match status" value="1"/>
</dbReference>
<dbReference type="PRINTS" id="PR00067">
    <property type="entry name" value="CATALASE"/>
</dbReference>
<dbReference type="GO" id="GO:0046872">
    <property type="term" value="F:metal ion binding"/>
    <property type="evidence" value="ECO:0007669"/>
    <property type="project" value="UniProtKB-KW"/>
</dbReference>
<evidence type="ECO:0000256" key="1">
    <source>
        <dbReference type="ARBA" id="ARBA00005329"/>
    </source>
</evidence>
<dbReference type="GO" id="GO:0004096">
    <property type="term" value="F:catalase activity"/>
    <property type="evidence" value="ECO:0007669"/>
    <property type="project" value="InterPro"/>
</dbReference>
<keyword evidence="6" id="KW-0408">Iron</keyword>
<dbReference type="STRING" id="1965070.A0A3S3NEB0"/>
<dbReference type="PROSITE" id="PS00437">
    <property type="entry name" value="CATALASE_1"/>
    <property type="match status" value="1"/>
</dbReference>
<keyword evidence="2" id="KW-0575">Peroxidase</keyword>
<protein>
    <submittedName>
        <fullName evidence="8">Putative catalase-like protein</fullName>
    </submittedName>
</protein>
<evidence type="ECO:0000256" key="3">
    <source>
        <dbReference type="ARBA" id="ARBA00022617"/>
    </source>
</evidence>
<dbReference type="GO" id="GO:0042744">
    <property type="term" value="P:hydrogen peroxide catabolic process"/>
    <property type="evidence" value="ECO:0007669"/>
    <property type="project" value="TreeGrafter"/>
</dbReference>
<evidence type="ECO:0000256" key="4">
    <source>
        <dbReference type="ARBA" id="ARBA00022723"/>
    </source>
</evidence>
<dbReference type="Proteomes" id="UP000285301">
    <property type="component" value="Unassembled WGS sequence"/>
</dbReference>
<dbReference type="AlphaFoldDB" id="A0A3S3NEB0"/>
<keyword evidence="5" id="KW-0560">Oxidoreductase</keyword>
<comment type="caution">
    <text evidence="8">The sequence shown here is derived from an EMBL/GenBank/DDBJ whole genome shotgun (WGS) entry which is preliminary data.</text>
</comment>
<evidence type="ECO:0000313" key="9">
    <source>
        <dbReference type="Proteomes" id="UP000285301"/>
    </source>
</evidence>
<dbReference type="Gene3D" id="2.40.180.10">
    <property type="entry name" value="Catalase core domain"/>
    <property type="match status" value="1"/>
</dbReference>
<comment type="similarity">
    <text evidence="1">Belongs to the catalase family.</text>
</comment>
<sequence>YWPLNEIPCEEVGELVLNENPLNYFADVEQAAFDPSNMPPGIEPSPDKLLHSRMFAYLDAQNYRLGANFNQLKVNRPINKVITPLERN</sequence>